<keyword evidence="1" id="KW-1133">Transmembrane helix</keyword>
<evidence type="ECO:0000313" key="2">
    <source>
        <dbReference type="EMBL" id="OGG71167.1"/>
    </source>
</evidence>
<sequence length="129" mass="14307">MGRRKIHKPSIFQAQLQFPEGRGIYVLNTEHPLENAAFRTLLVIFLTLVFSYIYFVGASVLNIIARKEALVEATKLSSAIANFERDYFAMSQNVTPESGTALGLAPVSNTAYVYRPGAVGQIETPRNEI</sequence>
<evidence type="ECO:0000313" key="3">
    <source>
        <dbReference type="Proteomes" id="UP000176689"/>
    </source>
</evidence>
<name>A0A1F6EC30_9BACT</name>
<comment type="caution">
    <text evidence="2">The sequence shown here is derived from an EMBL/GenBank/DDBJ whole genome shotgun (WGS) entry which is preliminary data.</text>
</comment>
<accession>A0A1F6EC30</accession>
<organism evidence="2 3">
    <name type="scientific">Candidatus Kaiserbacteria bacterium RIFCSPHIGHO2_12_FULL_53_13</name>
    <dbReference type="NCBI Taxonomy" id="1798502"/>
    <lineage>
        <taxon>Bacteria</taxon>
        <taxon>Candidatus Kaiseribacteriota</taxon>
    </lineage>
</organism>
<keyword evidence="1" id="KW-0472">Membrane</keyword>
<keyword evidence="1" id="KW-0812">Transmembrane</keyword>
<dbReference type="Proteomes" id="UP000176689">
    <property type="component" value="Unassembled WGS sequence"/>
</dbReference>
<proteinExistence type="predicted"/>
<reference evidence="2 3" key="1">
    <citation type="journal article" date="2016" name="Nat. Commun.">
        <title>Thousands of microbial genomes shed light on interconnected biogeochemical processes in an aquifer system.</title>
        <authorList>
            <person name="Anantharaman K."/>
            <person name="Brown C.T."/>
            <person name="Hug L.A."/>
            <person name="Sharon I."/>
            <person name="Castelle C.J."/>
            <person name="Probst A.J."/>
            <person name="Thomas B.C."/>
            <person name="Singh A."/>
            <person name="Wilkins M.J."/>
            <person name="Karaoz U."/>
            <person name="Brodie E.L."/>
            <person name="Williams K.H."/>
            <person name="Hubbard S.S."/>
            <person name="Banfield J.F."/>
        </authorList>
    </citation>
    <scope>NUCLEOTIDE SEQUENCE [LARGE SCALE GENOMIC DNA]</scope>
</reference>
<dbReference type="EMBL" id="MFLP01000011">
    <property type="protein sequence ID" value="OGG71167.1"/>
    <property type="molecule type" value="Genomic_DNA"/>
</dbReference>
<dbReference type="AlphaFoldDB" id="A0A1F6EC30"/>
<feature type="transmembrane region" description="Helical" evidence="1">
    <location>
        <begin position="41"/>
        <end position="65"/>
    </location>
</feature>
<protein>
    <submittedName>
        <fullName evidence="2">Uncharacterized protein</fullName>
    </submittedName>
</protein>
<gene>
    <name evidence="2" type="ORF">A3F27_02540</name>
</gene>
<evidence type="ECO:0000256" key="1">
    <source>
        <dbReference type="SAM" id="Phobius"/>
    </source>
</evidence>